<dbReference type="InterPro" id="IPR011146">
    <property type="entry name" value="HIT-like"/>
</dbReference>
<keyword evidence="6" id="KW-0808">Transferase</keyword>
<dbReference type="EC" id="2.7.7.12" evidence="1"/>
<evidence type="ECO:0000313" key="7">
    <source>
        <dbReference type="Proteomes" id="UP000219573"/>
    </source>
</evidence>
<keyword evidence="7" id="KW-1185">Reference proteome</keyword>
<feature type="binding site" evidence="3">
    <location>
        <position position="42"/>
    </location>
    <ligand>
        <name>Zn(2+)</name>
        <dbReference type="ChEBI" id="CHEBI:29105"/>
    </ligand>
</feature>
<name>A0A285HNX5_9FIRM</name>
<dbReference type="InterPro" id="IPR032576">
    <property type="entry name" value="DUF4921"/>
</dbReference>
<protein>
    <recommendedName>
        <fullName evidence="1">Galactose-1-phosphate uridylyltransferase</fullName>
        <ecNumber evidence="1">2.7.7.12</ecNumber>
    </recommendedName>
</protein>
<dbReference type="Pfam" id="PF16268">
    <property type="entry name" value="DUF4921"/>
    <property type="match status" value="1"/>
</dbReference>
<sequence length="332" mass="38133">MSEIRRDIIIGRSIIIASNRAKRPKNFKNKDEIKGSNDCPFCNGFREDILLEVIDQNPSSIEGKNSWRVRVVDNKFPTLKSTGKLTEYNHGFFQKMNGIGQAEVLIESMKHNSSLGSNSLDHTIGIITALKLRYEQLAKDNRLKYIQIFKNFGAKAGASLEHPHWQIIGIPIVPLMVKEELEGVNKYYKQHHNCVYCDMIRYELADNQRVIKENEFFIAINPYASRYPFETWIIPRTHQHNFSDISKKEINALAIILRDMIKSFEVGFKDLSYNILLRTAPLALKNQQGYHWHLQILPRLNIQAGFELATAIFVNPVPPELATEELKGIGII</sequence>
<feature type="binding site" evidence="3">
    <location>
        <position position="39"/>
    </location>
    <ligand>
        <name>Zn(2+)</name>
        <dbReference type="ChEBI" id="CHEBI:29105"/>
    </ligand>
</feature>
<organism evidence="6 7">
    <name type="scientific">Orenia metallireducens</name>
    <dbReference type="NCBI Taxonomy" id="1413210"/>
    <lineage>
        <taxon>Bacteria</taxon>
        <taxon>Bacillati</taxon>
        <taxon>Bacillota</taxon>
        <taxon>Clostridia</taxon>
        <taxon>Halanaerobiales</taxon>
        <taxon>Halobacteroidaceae</taxon>
        <taxon>Orenia</taxon>
    </lineage>
</organism>
<evidence type="ECO:0000259" key="5">
    <source>
        <dbReference type="PROSITE" id="PS51084"/>
    </source>
</evidence>
<dbReference type="PIRSF" id="PIRSF000808">
    <property type="entry name" value="GalT"/>
    <property type="match status" value="1"/>
</dbReference>
<feature type="active site" description="Tele-UMP-histidine intermediate" evidence="2">
    <location>
        <position position="164"/>
    </location>
</feature>
<dbReference type="SUPFAM" id="SSF54197">
    <property type="entry name" value="HIT-like"/>
    <property type="match status" value="2"/>
</dbReference>
<gene>
    <name evidence="6" type="ORF">SAMN06265827_12225</name>
</gene>
<evidence type="ECO:0000256" key="2">
    <source>
        <dbReference type="PIRSR" id="PIRSR000808-1"/>
    </source>
</evidence>
<reference evidence="7" key="1">
    <citation type="submission" date="2017-09" db="EMBL/GenBank/DDBJ databases">
        <authorList>
            <person name="Varghese N."/>
            <person name="Submissions S."/>
        </authorList>
    </citation>
    <scope>NUCLEOTIDE SEQUENCE [LARGE SCALE GENOMIC DNA]</scope>
    <source>
        <strain evidence="7">MSL47</strain>
    </source>
</reference>
<dbReference type="InterPro" id="IPR036265">
    <property type="entry name" value="HIT-like_sf"/>
</dbReference>
<dbReference type="GO" id="GO:0008270">
    <property type="term" value="F:zinc ion binding"/>
    <property type="evidence" value="ECO:0007669"/>
    <property type="project" value="InterPro"/>
</dbReference>
<accession>A0A285HNX5</accession>
<comment type="cofactor">
    <cofactor evidence="3">
        <name>Zn(2+)</name>
        <dbReference type="ChEBI" id="CHEBI:29105"/>
    </cofactor>
    <text evidence="3">Binds 1 zinc ion per subunit.</text>
</comment>
<dbReference type="PANTHER" id="PTHR42763:SF2">
    <property type="entry name" value="ADP-GLUCOSE PHOSPHORYLASE"/>
    <property type="match status" value="1"/>
</dbReference>
<dbReference type="Gene3D" id="3.30.428.10">
    <property type="entry name" value="HIT-like"/>
    <property type="match status" value="2"/>
</dbReference>
<dbReference type="RefSeq" id="WP_097018714.1">
    <property type="nucleotide sequence ID" value="NZ_OBDZ01000022.1"/>
</dbReference>
<dbReference type="InterPro" id="IPR053177">
    <property type="entry name" value="ADP-glucose_phosphorylase"/>
</dbReference>
<keyword evidence="6" id="KW-0548">Nucleotidyltransferase</keyword>
<evidence type="ECO:0000313" key="6">
    <source>
        <dbReference type="EMBL" id="SNY37440.1"/>
    </source>
</evidence>
<evidence type="ECO:0000256" key="1">
    <source>
        <dbReference type="NCBIfam" id="TIGR00209"/>
    </source>
</evidence>
<dbReference type="PANTHER" id="PTHR42763">
    <property type="entry name" value="ADP-GLUCOSE PHOSPHORYLASE"/>
    <property type="match status" value="1"/>
</dbReference>
<keyword evidence="3" id="KW-0479">Metal-binding</keyword>
<dbReference type="OrthoDB" id="9769064at2"/>
<dbReference type="AlphaFoldDB" id="A0A285HNX5"/>
<feature type="domain" description="HIT" evidence="5">
    <location>
        <begin position="195"/>
        <end position="306"/>
    </location>
</feature>
<dbReference type="GO" id="GO:0006012">
    <property type="term" value="P:galactose metabolic process"/>
    <property type="evidence" value="ECO:0007669"/>
    <property type="project" value="UniProtKB-UniRule"/>
</dbReference>
<evidence type="ECO:0000256" key="4">
    <source>
        <dbReference type="PROSITE-ProRule" id="PRU00464"/>
    </source>
</evidence>
<proteinExistence type="predicted"/>
<dbReference type="PROSITE" id="PS51084">
    <property type="entry name" value="HIT_2"/>
    <property type="match status" value="1"/>
</dbReference>
<dbReference type="EMBL" id="OBDZ01000022">
    <property type="protein sequence ID" value="SNY37440.1"/>
    <property type="molecule type" value="Genomic_DNA"/>
</dbReference>
<dbReference type="GO" id="GO:0008108">
    <property type="term" value="F:UDP-glucose:hexose-1-phosphate uridylyltransferase activity"/>
    <property type="evidence" value="ECO:0007669"/>
    <property type="project" value="UniProtKB-UniRule"/>
</dbReference>
<keyword evidence="3" id="KW-0862">Zinc</keyword>
<feature type="binding site" evidence="3">
    <location>
        <position position="162"/>
    </location>
    <ligand>
        <name>Zn(2+)</name>
        <dbReference type="ChEBI" id="CHEBI:29105"/>
    </ligand>
</feature>
<comment type="caution">
    <text evidence="4">Lacks conserved residue(s) required for the propagation of feature annotation.</text>
</comment>
<feature type="binding site" evidence="3">
    <location>
        <position position="111"/>
    </location>
    <ligand>
        <name>Zn(2+)</name>
        <dbReference type="ChEBI" id="CHEBI:29105"/>
    </ligand>
</feature>
<evidence type="ECO:0000256" key="3">
    <source>
        <dbReference type="PIRSR" id="PIRSR000808-3"/>
    </source>
</evidence>
<dbReference type="InterPro" id="IPR001937">
    <property type="entry name" value="GalP_UDPtransf1"/>
</dbReference>
<dbReference type="Proteomes" id="UP000219573">
    <property type="component" value="Unassembled WGS sequence"/>
</dbReference>
<dbReference type="NCBIfam" id="TIGR00209">
    <property type="entry name" value="galT_1"/>
    <property type="match status" value="1"/>
</dbReference>